<sequence>MNELIQFMPRCGIGGGENKFSEFSNAKVNNNDIAKRLFVLKENNEEKGKDISKENLQLEINCTENNSDGNDDDNYGNFRGLARKTKKPNKERCNNDYKNSSYIRTKSRISLKYKKYRVQRNKLYRTRHRNTNKNFNTRKKINSLILKNTKTFCGIRLNSNLVEGSHSGELTINEQQCIQCSERRKRKRLINNMSSQYSEGSNVAAVVNFHSTELRVLNELRKRWEEIQQTRAKNNQSVIAIGRKEDCRKILDSNEAKLFWKNRGKNNVGFNGARTFTSFNDNMMLQRDDEKLLTLYPRSIGGKTIPYLGNEDKNDESKSYDSSFEKIIDVEELDSLNSFNYDYNDSKCYSNSLESQNSIDDDLKENNFSQDEDEEDEEVLLESTDSFSSFTPSNSAFPIREKCTVSFSPYVTGFHTGGKESSALKQCYEDFLKNVPQFLVSDKDDDNDSMAEVEDSTYFTNNKSIDLPKTDDNFNNQINNKDNNNDEESESEWETIEETVILTGESWEEPELYTEDEEEIVLLTSEGWRNNNEESMESIELVKF</sequence>
<organism evidence="2 3">
    <name type="scientific">Diversispora epigaea</name>
    <dbReference type="NCBI Taxonomy" id="1348612"/>
    <lineage>
        <taxon>Eukaryota</taxon>
        <taxon>Fungi</taxon>
        <taxon>Fungi incertae sedis</taxon>
        <taxon>Mucoromycota</taxon>
        <taxon>Glomeromycotina</taxon>
        <taxon>Glomeromycetes</taxon>
        <taxon>Diversisporales</taxon>
        <taxon>Diversisporaceae</taxon>
        <taxon>Diversispora</taxon>
    </lineage>
</organism>
<evidence type="ECO:0000313" key="2">
    <source>
        <dbReference type="EMBL" id="RHZ84458.1"/>
    </source>
</evidence>
<evidence type="ECO:0000256" key="1">
    <source>
        <dbReference type="SAM" id="MobiDB-lite"/>
    </source>
</evidence>
<dbReference type="OrthoDB" id="10535831at2759"/>
<protein>
    <submittedName>
        <fullName evidence="2">Uncharacterized protein</fullName>
    </submittedName>
</protein>
<proteinExistence type="predicted"/>
<reference evidence="2 3" key="1">
    <citation type="submission" date="2018-08" db="EMBL/GenBank/DDBJ databases">
        <title>Genome and evolution of the arbuscular mycorrhizal fungus Diversispora epigaea (formerly Glomus versiforme) and its bacterial endosymbionts.</title>
        <authorList>
            <person name="Sun X."/>
            <person name="Fei Z."/>
            <person name="Harrison M."/>
        </authorList>
    </citation>
    <scope>NUCLEOTIDE SEQUENCE [LARGE SCALE GENOMIC DNA]</scope>
    <source>
        <strain evidence="2 3">IT104</strain>
    </source>
</reference>
<accession>A0A397JCF5</accession>
<comment type="caution">
    <text evidence="2">The sequence shown here is derived from an EMBL/GenBank/DDBJ whole genome shotgun (WGS) entry which is preliminary data.</text>
</comment>
<dbReference type="EMBL" id="PQFF01000077">
    <property type="protein sequence ID" value="RHZ84458.1"/>
    <property type="molecule type" value="Genomic_DNA"/>
</dbReference>
<feature type="compositionally biased region" description="Low complexity" evidence="1">
    <location>
        <begin position="473"/>
        <end position="482"/>
    </location>
</feature>
<feature type="region of interest" description="Disordered" evidence="1">
    <location>
        <begin position="462"/>
        <end position="492"/>
    </location>
</feature>
<keyword evidence="3" id="KW-1185">Reference proteome</keyword>
<feature type="region of interest" description="Disordered" evidence="1">
    <location>
        <begin position="354"/>
        <end position="374"/>
    </location>
</feature>
<name>A0A397JCF5_9GLOM</name>
<dbReference type="AlphaFoldDB" id="A0A397JCF5"/>
<dbReference type="Proteomes" id="UP000266861">
    <property type="component" value="Unassembled WGS sequence"/>
</dbReference>
<evidence type="ECO:0000313" key="3">
    <source>
        <dbReference type="Proteomes" id="UP000266861"/>
    </source>
</evidence>
<gene>
    <name evidence="2" type="ORF">Glove_81g75</name>
</gene>